<evidence type="ECO:0000313" key="3">
    <source>
        <dbReference type="EMBL" id="TLG13508.1"/>
    </source>
</evidence>
<accession>A0A5R8PFR2</accession>
<sequence length="103" mass="11759">MELYTSDQTRHPRGGYDQSRVEAARNEMRTIERAYRLAELREAQQLNQTDLGRQIGVGQRTVSKIENGGIEHSKIETIRKYVEGLGGTFEVVARFGDQSYRIA</sequence>
<dbReference type="SMART" id="SM00530">
    <property type="entry name" value="HTH_XRE"/>
    <property type="match status" value="1"/>
</dbReference>
<dbReference type="PROSITE" id="PS50943">
    <property type="entry name" value="HTH_CROC1"/>
    <property type="match status" value="1"/>
</dbReference>
<dbReference type="RefSeq" id="WP_138456001.1">
    <property type="nucleotide sequence ID" value="NZ_VBUU01000007.1"/>
</dbReference>
<protein>
    <submittedName>
        <fullName evidence="3">Helix-turn-helix transcriptional regulator</fullName>
    </submittedName>
</protein>
<organism evidence="3 4">
    <name type="scientific">Nocardia cyriacigeorgica</name>
    <dbReference type="NCBI Taxonomy" id="135487"/>
    <lineage>
        <taxon>Bacteria</taxon>
        <taxon>Bacillati</taxon>
        <taxon>Actinomycetota</taxon>
        <taxon>Actinomycetes</taxon>
        <taxon>Mycobacteriales</taxon>
        <taxon>Nocardiaceae</taxon>
        <taxon>Nocardia</taxon>
    </lineage>
</organism>
<dbReference type="GO" id="GO:0003677">
    <property type="term" value="F:DNA binding"/>
    <property type="evidence" value="ECO:0007669"/>
    <property type="project" value="InterPro"/>
</dbReference>
<dbReference type="InterPro" id="IPR010982">
    <property type="entry name" value="Lambda_DNA-bd_dom_sf"/>
</dbReference>
<dbReference type="AlphaFoldDB" id="A0A5R8PFR2"/>
<dbReference type="Gene3D" id="1.10.260.40">
    <property type="entry name" value="lambda repressor-like DNA-binding domains"/>
    <property type="match status" value="1"/>
</dbReference>
<dbReference type="Proteomes" id="UP000308349">
    <property type="component" value="Unassembled WGS sequence"/>
</dbReference>
<dbReference type="Pfam" id="PF01381">
    <property type="entry name" value="HTH_3"/>
    <property type="match status" value="1"/>
</dbReference>
<evidence type="ECO:0000256" key="1">
    <source>
        <dbReference type="SAM" id="MobiDB-lite"/>
    </source>
</evidence>
<name>A0A5R8PFR2_9NOCA</name>
<dbReference type="CDD" id="cd00093">
    <property type="entry name" value="HTH_XRE"/>
    <property type="match status" value="1"/>
</dbReference>
<gene>
    <name evidence="3" type="ORF">FEK35_10225</name>
</gene>
<feature type="domain" description="HTH cro/C1-type" evidence="2">
    <location>
        <begin position="37"/>
        <end position="92"/>
    </location>
</feature>
<proteinExistence type="predicted"/>
<dbReference type="SUPFAM" id="SSF47413">
    <property type="entry name" value="lambda repressor-like DNA-binding domains"/>
    <property type="match status" value="1"/>
</dbReference>
<feature type="region of interest" description="Disordered" evidence="1">
    <location>
        <begin position="1"/>
        <end position="22"/>
    </location>
</feature>
<evidence type="ECO:0000313" key="4">
    <source>
        <dbReference type="Proteomes" id="UP000308349"/>
    </source>
</evidence>
<evidence type="ECO:0000259" key="2">
    <source>
        <dbReference type="PROSITE" id="PS50943"/>
    </source>
</evidence>
<dbReference type="OrthoDB" id="5738376at2"/>
<dbReference type="InterPro" id="IPR001387">
    <property type="entry name" value="Cro/C1-type_HTH"/>
</dbReference>
<reference evidence="3 4" key="1">
    <citation type="submission" date="2019-05" db="EMBL/GenBank/DDBJ databases">
        <title>Genomes sequences of two Nocardia cyriacigeorgica environmental isolates, type strains Nocardia asteroides ATCC 19247 and Nocardia cyriacigeorgica DSM 44484.</title>
        <authorList>
            <person name="Vautrin F."/>
            <person name="Bergeron E."/>
            <person name="Dubost A."/>
            <person name="Abrouk D."/>
            <person name="Rodriguez Nava V."/>
            <person name="Pujic P."/>
        </authorList>
    </citation>
    <scope>NUCLEOTIDE SEQUENCE [LARGE SCALE GENOMIC DNA]</scope>
    <source>
        <strain evidence="3 4">EML 1456</strain>
    </source>
</reference>
<dbReference type="EMBL" id="VBUU01000007">
    <property type="protein sequence ID" value="TLG13508.1"/>
    <property type="molecule type" value="Genomic_DNA"/>
</dbReference>
<comment type="caution">
    <text evidence="3">The sequence shown here is derived from an EMBL/GenBank/DDBJ whole genome shotgun (WGS) entry which is preliminary data.</text>
</comment>